<organism evidence="17 18">
    <name type="scientific">Diacronema lutheri</name>
    <name type="common">Unicellular marine alga</name>
    <name type="synonym">Monochrysis lutheri</name>
    <dbReference type="NCBI Taxonomy" id="2081491"/>
    <lineage>
        <taxon>Eukaryota</taxon>
        <taxon>Haptista</taxon>
        <taxon>Haptophyta</taxon>
        <taxon>Pavlovophyceae</taxon>
        <taxon>Pavlovales</taxon>
        <taxon>Pavlovaceae</taxon>
        <taxon>Diacronema</taxon>
    </lineage>
</organism>
<dbReference type="InterPro" id="IPR013785">
    <property type="entry name" value="Aldolase_TIM"/>
</dbReference>
<reference evidence="17" key="1">
    <citation type="submission" date="2021-05" db="EMBL/GenBank/DDBJ databases">
        <title>The genome of the haptophyte Pavlova lutheri (Diacronema luteri, Pavlovales) - a model for lipid biosynthesis in eukaryotic algae.</title>
        <authorList>
            <person name="Hulatt C.J."/>
            <person name="Posewitz M.C."/>
        </authorList>
    </citation>
    <scope>NUCLEOTIDE SEQUENCE</scope>
    <source>
        <strain evidence="17">NIVA-4/92</strain>
    </source>
</reference>
<evidence type="ECO:0000256" key="5">
    <source>
        <dbReference type="ARBA" id="ARBA00007422"/>
    </source>
</evidence>
<keyword evidence="10" id="KW-0378">Hydrolase</keyword>
<dbReference type="PANTHER" id="PTHR21139">
    <property type="entry name" value="TRIOSEPHOSPHATE ISOMERASE"/>
    <property type="match status" value="1"/>
</dbReference>
<feature type="transmembrane region" description="Helical" evidence="16">
    <location>
        <begin position="346"/>
        <end position="364"/>
    </location>
</feature>
<feature type="transmembrane region" description="Helical" evidence="16">
    <location>
        <begin position="321"/>
        <end position="339"/>
    </location>
</feature>
<dbReference type="EMBL" id="JAGTXO010000011">
    <property type="protein sequence ID" value="KAG8464947.1"/>
    <property type="molecule type" value="Genomic_DNA"/>
</dbReference>
<evidence type="ECO:0000256" key="16">
    <source>
        <dbReference type="SAM" id="Phobius"/>
    </source>
</evidence>
<dbReference type="GO" id="GO:0006094">
    <property type="term" value="P:gluconeogenesis"/>
    <property type="evidence" value="ECO:0007669"/>
    <property type="project" value="UniProtKB-KW"/>
</dbReference>
<evidence type="ECO:0000256" key="15">
    <source>
        <dbReference type="SAM" id="MobiDB-lite"/>
    </source>
</evidence>
<dbReference type="SUPFAM" id="SSF51351">
    <property type="entry name" value="Triosephosphate isomerase (TIM)"/>
    <property type="match status" value="1"/>
</dbReference>
<dbReference type="SMART" id="SM00730">
    <property type="entry name" value="PSN"/>
    <property type="match status" value="1"/>
</dbReference>
<comment type="similarity">
    <text evidence="5">Belongs to the triosephosphate isomerase family.</text>
</comment>
<sequence length="607" mass="65262">MIVGGNWKCNLTRAKALELAEQLNELDTTDVEVVVAPVALHVPLVQAKLKRAVSLAAQNCGFAGNGAYTGEVSAEQLVALEVPWVIIGHSERRTHFREDDDLLAAKLDDALKAGLRVIFCVGESHAERAAGQTVEVCVRQLAGVLRLPRFTPARVVLAYEPVWAIGTGLVATPAQAQQTHAALRAHVARERSAEVAARLRIQYGGSVSAANCAELAALPDVDGFLVGGASLRAAEFATIVRSCASASAPAFGPFMADWLAYPALGAATLLPAFVPVHPYVHMIVLASTIVYVGCHRALAQSALAPGVTTAETVTQKEAMRFPLYGSAVLVGLYAVVKLVKKEYLNALIACYFFVLGAGAVQQAVRAPLQALPAVRRLKTHVWRVNWQFWDKDAPAEKVEFNALDVPLLVIGLALSFAYTRTKWWVLANCLAVCFSVCAVEMLTLGSFQIGCMLLSFLFAYDIFWVFGTEVMVTVAKGIDAPIKLLFPKHLRADKPEFSLLGLGDIVIPGIFVAMMLRFDARRGLRALPYFKSGMVAYVLALLTTVGVMHFFEAAQPALLYLVPGCLGAAFATAAVRGELAPLWRFSEEEADEGEAGTEGRGAGAKRE</sequence>
<dbReference type="HAMAP" id="MF_00147_B">
    <property type="entry name" value="TIM_B"/>
    <property type="match status" value="1"/>
</dbReference>
<dbReference type="Proteomes" id="UP000751190">
    <property type="component" value="Unassembled WGS sequence"/>
</dbReference>
<evidence type="ECO:0000256" key="10">
    <source>
        <dbReference type="ARBA" id="ARBA00022801"/>
    </source>
</evidence>
<evidence type="ECO:0000256" key="12">
    <source>
        <dbReference type="ARBA" id="ARBA00023136"/>
    </source>
</evidence>
<comment type="similarity">
    <text evidence="4">Belongs to the peptidase A22B family.</text>
</comment>
<dbReference type="OrthoDB" id="29661at2759"/>
<feature type="region of interest" description="Disordered" evidence="15">
    <location>
        <begin position="587"/>
        <end position="607"/>
    </location>
</feature>
<evidence type="ECO:0000256" key="3">
    <source>
        <dbReference type="ARBA" id="ARBA00004742"/>
    </source>
</evidence>
<dbReference type="Gene3D" id="3.20.20.70">
    <property type="entry name" value="Aldolase class I"/>
    <property type="match status" value="1"/>
</dbReference>
<evidence type="ECO:0000256" key="7">
    <source>
        <dbReference type="ARBA" id="ARBA00011940"/>
    </source>
</evidence>
<feature type="compositionally biased region" description="Gly residues" evidence="15">
    <location>
        <begin position="596"/>
        <end position="607"/>
    </location>
</feature>
<evidence type="ECO:0000256" key="6">
    <source>
        <dbReference type="ARBA" id="ARBA00011738"/>
    </source>
</evidence>
<dbReference type="EC" id="5.3.1.1" evidence="7"/>
<feature type="transmembrane region" description="Helical" evidence="16">
    <location>
        <begin position="449"/>
        <end position="467"/>
    </location>
</feature>
<dbReference type="Pfam" id="PF00121">
    <property type="entry name" value="TIM"/>
    <property type="match status" value="1"/>
</dbReference>
<feature type="transmembrane region" description="Helical" evidence="16">
    <location>
        <begin position="528"/>
        <end position="551"/>
    </location>
</feature>
<dbReference type="GO" id="GO:0046166">
    <property type="term" value="P:glyceraldehyde-3-phosphate biosynthetic process"/>
    <property type="evidence" value="ECO:0007669"/>
    <property type="project" value="TreeGrafter"/>
</dbReference>
<dbReference type="AlphaFoldDB" id="A0A8J6C7Y9"/>
<dbReference type="InterPro" id="IPR000652">
    <property type="entry name" value="Triosephosphate_isomerase"/>
</dbReference>
<evidence type="ECO:0000256" key="14">
    <source>
        <dbReference type="ARBA" id="ARBA00023235"/>
    </source>
</evidence>
<dbReference type="GO" id="GO:0019563">
    <property type="term" value="P:glycerol catabolic process"/>
    <property type="evidence" value="ECO:0007669"/>
    <property type="project" value="TreeGrafter"/>
</dbReference>
<evidence type="ECO:0000256" key="4">
    <source>
        <dbReference type="ARBA" id="ARBA00006859"/>
    </source>
</evidence>
<dbReference type="GO" id="GO:0005829">
    <property type="term" value="C:cytosol"/>
    <property type="evidence" value="ECO:0007669"/>
    <property type="project" value="TreeGrafter"/>
</dbReference>
<dbReference type="PANTHER" id="PTHR21139:SF2">
    <property type="entry name" value="TRIOSEPHOSPHATE ISOMERASE"/>
    <property type="match status" value="1"/>
</dbReference>
<evidence type="ECO:0000313" key="17">
    <source>
        <dbReference type="EMBL" id="KAG8464947.1"/>
    </source>
</evidence>
<keyword evidence="14" id="KW-0413">Isomerase</keyword>
<evidence type="ECO:0000256" key="1">
    <source>
        <dbReference type="ARBA" id="ARBA00004127"/>
    </source>
</evidence>
<dbReference type="InterPro" id="IPR020861">
    <property type="entry name" value="Triosephosphate_isomerase_AS"/>
</dbReference>
<dbReference type="FunFam" id="3.20.20.70:FF:000020">
    <property type="entry name" value="Triosephosphate isomerase"/>
    <property type="match status" value="1"/>
</dbReference>
<keyword evidence="12 16" id="KW-0472">Membrane</keyword>
<keyword evidence="11 16" id="KW-1133">Transmembrane helix</keyword>
<dbReference type="NCBIfam" id="TIGR00419">
    <property type="entry name" value="tim"/>
    <property type="match status" value="1"/>
</dbReference>
<comment type="subcellular location">
    <subcellularLocation>
        <location evidence="1">Endomembrane system</location>
        <topology evidence="1">Multi-pass membrane protein</topology>
    </subcellularLocation>
</comment>
<keyword evidence="9 16" id="KW-0812">Transmembrane</keyword>
<gene>
    <name evidence="17" type="ORF">KFE25_012310</name>
</gene>
<comment type="caution">
    <text evidence="17">The sequence shown here is derived from an EMBL/GenBank/DDBJ whole genome shotgun (WGS) entry which is preliminary data.</text>
</comment>
<evidence type="ECO:0000256" key="8">
    <source>
        <dbReference type="ARBA" id="ARBA00022432"/>
    </source>
</evidence>
<evidence type="ECO:0000256" key="11">
    <source>
        <dbReference type="ARBA" id="ARBA00022989"/>
    </source>
</evidence>
<keyword evidence="8" id="KW-0312">Gluconeogenesis</keyword>
<dbReference type="CDD" id="cd00311">
    <property type="entry name" value="TIM"/>
    <property type="match status" value="1"/>
</dbReference>
<dbReference type="InterPro" id="IPR022896">
    <property type="entry name" value="TrioseP_Isoase_bac/euk"/>
</dbReference>
<dbReference type="GO" id="GO:0012505">
    <property type="term" value="C:endomembrane system"/>
    <property type="evidence" value="ECO:0007669"/>
    <property type="project" value="UniProtKB-SubCell"/>
</dbReference>
<evidence type="ECO:0000256" key="13">
    <source>
        <dbReference type="ARBA" id="ARBA00023152"/>
    </source>
</evidence>
<keyword evidence="18" id="KW-1185">Reference proteome</keyword>
<feature type="transmembrane region" description="Helical" evidence="16">
    <location>
        <begin position="497"/>
        <end position="516"/>
    </location>
</feature>
<dbReference type="PROSITE" id="PS51440">
    <property type="entry name" value="TIM_2"/>
    <property type="match status" value="1"/>
</dbReference>
<dbReference type="InterPro" id="IPR035990">
    <property type="entry name" value="TIM_sf"/>
</dbReference>
<dbReference type="InterPro" id="IPR007369">
    <property type="entry name" value="Peptidase_A22B_SPP"/>
</dbReference>
<feature type="transmembrane region" description="Helical" evidence="16">
    <location>
        <begin position="557"/>
        <end position="575"/>
    </location>
</feature>
<evidence type="ECO:0000256" key="2">
    <source>
        <dbReference type="ARBA" id="ARBA00004680"/>
    </source>
</evidence>
<dbReference type="InterPro" id="IPR006639">
    <property type="entry name" value="Preselin/SPP"/>
</dbReference>
<accession>A0A8J6C7Y9</accession>
<dbReference type="GO" id="GO:0016020">
    <property type="term" value="C:membrane"/>
    <property type="evidence" value="ECO:0007669"/>
    <property type="project" value="InterPro"/>
</dbReference>
<dbReference type="GO" id="GO:0042500">
    <property type="term" value="F:aspartic endopeptidase activity, intramembrane cleaving"/>
    <property type="evidence" value="ECO:0007669"/>
    <property type="project" value="InterPro"/>
</dbReference>
<evidence type="ECO:0000313" key="18">
    <source>
        <dbReference type="Proteomes" id="UP000751190"/>
    </source>
</evidence>
<protein>
    <recommendedName>
        <fullName evidence="7">triose-phosphate isomerase</fullName>
        <ecNumber evidence="7">5.3.1.1</ecNumber>
    </recommendedName>
</protein>
<evidence type="ECO:0000256" key="9">
    <source>
        <dbReference type="ARBA" id="ARBA00022692"/>
    </source>
</evidence>
<dbReference type="PROSITE" id="PS00171">
    <property type="entry name" value="TIM_1"/>
    <property type="match status" value="1"/>
</dbReference>
<dbReference type="GO" id="GO:0004807">
    <property type="term" value="F:triose-phosphate isomerase activity"/>
    <property type="evidence" value="ECO:0007669"/>
    <property type="project" value="UniProtKB-EC"/>
</dbReference>
<comment type="pathway">
    <text evidence="2">Carbohydrate degradation; glycolysis; D-glyceraldehyde 3-phosphate from glycerone phosphate: step 1/1.</text>
</comment>
<proteinExistence type="inferred from homology"/>
<feature type="transmembrane region" description="Helical" evidence="16">
    <location>
        <begin position="423"/>
        <end position="442"/>
    </location>
</feature>
<comment type="pathway">
    <text evidence="3">Carbohydrate biosynthesis; gluconeogenesis.</text>
</comment>
<comment type="subunit">
    <text evidence="6">Homodimer.</text>
</comment>
<name>A0A8J6C7Y9_DIALT</name>
<dbReference type="GO" id="GO:0006096">
    <property type="term" value="P:glycolytic process"/>
    <property type="evidence" value="ECO:0007669"/>
    <property type="project" value="UniProtKB-KW"/>
</dbReference>
<keyword evidence="13" id="KW-0324">Glycolysis</keyword>
<dbReference type="Pfam" id="PF04258">
    <property type="entry name" value="Peptidase_A22B"/>
    <property type="match status" value="1"/>
</dbReference>